<keyword evidence="4" id="KW-0804">Transcription</keyword>
<dbReference type="SUPFAM" id="SSF53850">
    <property type="entry name" value="Periplasmic binding protein-like II"/>
    <property type="match status" value="1"/>
</dbReference>
<dbReference type="Gene3D" id="3.40.190.290">
    <property type="match status" value="1"/>
</dbReference>
<keyword evidence="2" id="KW-0805">Transcription regulation</keyword>
<gene>
    <name evidence="6" type="ORF">HNP48_006476</name>
</gene>
<evidence type="ECO:0000256" key="4">
    <source>
        <dbReference type="ARBA" id="ARBA00023163"/>
    </source>
</evidence>
<dbReference type="Pfam" id="PF03466">
    <property type="entry name" value="LysR_substrate"/>
    <property type="match status" value="1"/>
</dbReference>
<name>A0A7X0PLG4_9BURK</name>
<keyword evidence="3 6" id="KW-0238">DNA-binding</keyword>
<protein>
    <submittedName>
        <fullName evidence="6">DNA-binding transcriptional LysR family regulator</fullName>
    </submittedName>
</protein>
<dbReference type="GO" id="GO:0003700">
    <property type="term" value="F:DNA-binding transcription factor activity"/>
    <property type="evidence" value="ECO:0007669"/>
    <property type="project" value="InterPro"/>
</dbReference>
<dbReference type="AlphaFoldDB" id="A0A7X0PLG4"/>
<dbReference type="InterPro" id="IPR050950">
    <property type="entry name" value="HTH-type_LysR_regulators"/>
</dbReference>
<dbReference type="InterPro" id="IPR036390">
    <property type="entry name" value="WH_DNA-bd_sf"/>
</dbReference>
<evidence type="ECO:0000313" key="7">
    <source>
        <dbReference type="Proteomes" id="UP000575083"/>
    </source>
</evidence>
<evidence type="ECO:0000256" key="3">
    <source>
        <dbReference type="ARBA" id="ARBA00023125"/>
    </source>
</evidence>
<dbReference type="PANTHER" id="PTHR30419:SF2">
    <property type="entry name" value="LYSR FAMILY TRANSCRIPTIONAL REGULATOR"/>
    <property type="match status" value="1"/>
</dbReference>
<comment type="similarity">
    <text evidence="1">Belongs to the LysR transcriptional regulatory family.</text>
</comment>
<evidence type="ECO:0000313" key="6">
    <source>
        <dbReference type="EMBL" id="MBB6563752.1"/>
    </source>
</evidence>
<dbReference type="Proteomes" id="UP000575083">
    <property type="component" value="Unassembled WGS sequence"/>
</dbReference>
<dbReference type="PROSITE" id="PS50931">
    <property type="entry name" value="HTH_LYSR"/>
    <property type="match status" value="1"/>
</dbReference>
<dbReference type="CDD" id="cd08421">
    <property type="entry name" value="PBP2_LTTR_like_1"/>
    <property type="match status" value="1"/>
</dbReference>
<evidence type="ECO:0000259" key="5">
    <source>
        <dbReference type="PROSITE" id="PS50931"/>
    </source>
</evidence>
<proteinExistence type="inferred from homology"/>
<dbReference type="InterPro" id="IPR036388">
    <property type="entry name" value="WH-like_DNA-bd_sf"/>
</dbReference>
<evidence type="ECO:0000256" key="2">
    <source>
        <dbReference type="ARBA" id="ARBA00023015"/>
    </source>
</evidence>
<comment type="caution">
    <text evidence="6">The sequence shown here is derived from an EMBL/GenBank/DDBJ whole genome shotgun (WGS) entry which is preliminary data.</text>
</comment>
<dbReference type="GO" id="GO:0003677">
    <property type="term" value="F:DNA binding"/>
    <property type="evidence" value="ECO:0007669"/>
    <property type="project" value="UniProtKB-KW"/>
</dbReference>
<reference evidence="6 7" key="1">
    <citation type="submission" date="2020-08" db="EMBL/GenBank/DDBJ databases">
        <title>Functional genomics of gut bacteria from endangered species of beetles.</title>
        <authorList>
            <person name="Carlos-Shanley C."/>
        </authorList>
    </citation>
    <scope>NUCLEOTIDE SEQUENCE [LARGE SCALE GENOMIC DNA]</scope>
    <source>
        <strain evidence="6 7">S00198</strain>
    </source>
</reference>
<dbReference type="PANTHER" id="PTHR30419">
    <property type="entry name" value="HTH-TYPE TRANSCRIPTIONAL REGULATOR YBHD"/>
    <property type="match status" value="1"/>
</dbReference>
<evidence type="ECO:0000256" key="1">
    <source>
        <dbReference type="ARBA" id="ARBA00009437"/>
    </source>
</evidence>
<dbReference type="GO" id="GO:0005829">
    <property type="term" value="C:cytosol"/>
    <property type="evidence" value="ECO:0007669"/>
    <property type="project" value="TreeGrafter"/>
</dbReference>
<dbReference type="Pfam" id="PF00126">
    <property type="entry name" value="HTH_1"/>
    <property type="match status" value="1"/>
</dbReference>
<organism evidence="6 7">
    <name type="scientific">Acidovorax soli</name>
    <dbReference type="NCBI Taxonomy" id="592050"/>
    <lineage>
        <taxon>Bacteria</taxon>
        <taxon>Pseudomonadati</taxon>
        <taxon>Pseudomonadota</taxon>
        <taxon>Betaproteobacteria</taxon>
        <taxon>Burkholderiales</taxon>
        <taxon>Comamonadaceae</taxon>
        <taxon>Acidovorax</taxon>
    </lineage>
</organism>
<feature type="domain" description="HTH lysR-type" evidence="5">
    <location>
        <begin position="14"/>
        <end position="71"/>
    </location>
</feature>
<dbReference type="EMBL" id="JACHLK010000022">
    <property type="protein sequence ID" value="MBB6563752.1"/>
    <property type="molecule type" value="Genomic_DNA"/>
</dbReference>
<sequence>MAERKRWYHCRMKLDPVSLRLFVAVMEESTIAAAAAREHLAASAVSRRLADLEDALRVTLFTRSNKGTEPTAAAYALLNLARGVLNDLDGIATQMRDYGAGVRGHVRVVANISAITQFLPAQLQSFMALHPQVDVRLQEQISTAIAQSVAENAADVGILNQGHYGDRVVQLPYRTDELVLVVPREHPLARRKAARFAEVLPHDFVGAHPGSAINNQLTKAASEAGLPLRLRMQVTSYDAMCLMVAAGLGVGVMPRGSAALYKGTQPIRVVTLSEPWAQRQLVLCVRSGESLSSVARLLVDHLCAPAESPAA</sequence>
<dbReference type="SUPFAM" id="SSF46785">
    <property type="entry name" value="Winged helix' DNA-binding domain"/>
    <property type="match status" value="1"/>
</dbReference>
<dbReference type="Gene3D" id="1.10.10.10">
    <property type="entry name" value="Winged helix-like DNA-binding domain superfamily/Winged helix DNA-binding domain"/>
    <property type="match status" value="1"/>
</dbReference>
<accession>A0A7X0PLG4</accession>
<keyword evidence="7" id="KW-1185">Reference proteome</keyword>
<dbReference type="InterPro" id="IPR005119">
    <property type="entry name" value="LysR_subst-bd"/>
</dbReference>
<dbReference type="InterPro" id="IPR000847">
    <property type="entry name" value="LysR_HTH_N"/>
</dbReference>